<evidence type="ECO:0000313" key="3">
    <source>
        <dbReference type="EMBL" id="MBK5930726.1"/>
    </source>
</evidence>
<dbReference type="Proteomes" id="UP001296967">
    <property type="component" value="Unassembled WGS sequence"/>
</dbReference>
<dbReference type="InterPro" id="IPR050706">
    <property type="entry name" value="Cyclic-di-GMP_PDE-like"/>
</dbReference>
<dbReference type="SMART" id="SM00052">
    <property type="entry name" value="EAL"/>
    <property type="match status" value="1"/>
</dbReference>
<feature type="domain" description="GGDEF" evidence="2">
    <location>
        <begin position="1"/>
        <end position="24"/>
    </location>
</feature>
<organism evidence="3 4">
    <name type="scientific">Halochromatium salexigens</name>
    <name type="common">Chromatium salexigens</name>
    <dbReference type="NCBI Taxonomy" id="49447"/>
    <lineage>
        <taxon>Bacteria</taxon>
        <taxon>Pseudomonadati</taxon>
        <taxon>Pseudomonadota</taxon>
        <taxon>Gammaproteobacteria</taxon>
        <taxon>Chromatiales</taxon>
        <taxon>Chromatiaceae</taxon>
        <taxon>Halochromatium</taxon>
    </lineage>
</organism>
<dbReference type="InterPro" id="IPR000160">
    <property type="entry name" value="GGDEF_dom"/>
</dbReference>
<comment type="caution">
    <text evidence="3">The sequence shown here is derived from an EMBL/GenBank/DDBJ whole genome shotgun (WGS) entry which is preliminary data.</text>
</comment>
<dbReference type="GO" id="GO:0071111">
    <property type="term" value="F:cyclic-guanylate-specific phosphodiesterase activity"/>
    <property type="evidence" value="ECO:0007669"/>
    <property type="project" value="InterPro"/>
</dbReference>
<evidence type="ECO:0000259" key="2">
    <source>
        <dbReference type="PROSITE" id="PS50887"/>
    </source>
</evidence>
<dbReference type="SUPFAM" id="SSF141868">
    <property type="entry name" value="EAL domain-like"/>
    <property type="match status" value="1"/>
</dbReference>
<dbReference type="InterPro" id="IPR035919">
    <property type="entry name" value="EAL_sf"/>
</dbReference>
<protein>
    <recommendedName>
        <fullName evidence="5">EAL domain-containing protein</fullName>
    </recommendedName>
</protein>
<name>A0AAJ0UG76_HALSE</name>
<dbReference type="Pfam" id="PF00563">
    <property type="entry name" value="EAL"/>
    <property type="match status" value="1"/>
</dbReference>
<proteinExistence type="predicted"/>
<dbReference type="PANTHER" id="PTHR33121:SF23">
    <property type="entry name" value="CYCLIC DI-GMP PHOSPHODIESTERASE PDEB"/>
    <property type="match status" value="1"/>
</dbReference>
<reference evidence="3" key="2">
    <citation type="journal article" date="2020" name="Microorganisms">
        <title>Osmotic Adaptation and Compatible Solute Biosynthesis of Phototrophic Bacteria as Revealed from Genome Analyses.</title>
        <authorList>
            <person name="Imhoff J.F."/>
            <person name="Rahn T."/>
            <person name="Kunzel S."/>
            <person name="Keller A."/>
            <person name="Neulinger S.C."/>
        </authorList>
    </citation>
    <scope>NUCLEOTIDE SEQUENCE</scope>
    <source>
        <strain evidence="3">DSM 4395</strain>
    </source>
</reference>
<dbReference type="CDD" id="cd01948">
    <property type="entry name" value="EAL"/>
    <property type="match status" value="1"/>
</dbReference>
<dbReference type="EMBL" id="NHSF01000056">
    <property type="protein sequence ID" value="MBK5930726.1"/>
    <property type="molecule type" value="Genomic_DNA"/>
</dbReference>
<evidence type="ECO:0000313" key="4">
    <source>
        <dbReference type="Proteomes" id="UP001296967"/>
    </source>
</evidence>
<reference evidence="3" key="1">
    <citation type="submission" date="2017-05" db="EMBL/GenBank/DDBJ databases">
        <authorList>
            <person name="Imhoff J.F."/>
            <person name="Rahn T."/>
            <person name="Kuenzel S."/>
            <person name="Neulinger S.C."/>
        </authorList>
    </citation>
    <scope>NUCLEOTIDE SEQUENCE</scope>
    <source>
        <strain evidence="3">DSM 4395</strain>
    </source>
</reference>
<sequence length="289" mass="32153">MSRADAACYAAKDSGRNRVHLYDPGDRELSLRQGQMTWVSRIQRALDEDGFQLFYQGIAPVTHPQNTNSHIEILLRLTGDVDEVIPSGAFIPAAERYGLMPEVDYWVVEHCLRWLSAYQANGGAEIKRCAINLSGATLGNDKHTARIRDCLRRHHIDPQLICFEITETSTMANVDQAKRFINEVKQLGCRFALDDLGSGLSSFGYLRDLDVDLVKIDGSFIRDLDSNPIHRAMVEAIVGIAGVMGLGSIAEFVENARVVEILREIGVDYAQGYHLARPRPLAEYPLPSG</sequence>
<dbReference type="PROSITE" id="PS50883">
    <property type="entry name" value="EAL"/>
    <property type="match status" value="1"/>
</dbReference>
<dbReference type="AlphaFoldDB" id="A0AAJ0UG76"/>
<dbReference type="Gene3D" id="3.20.20.450">
    <property type="entry name" value="EAL domain"/>
    <property type="match status" value="1"/>
</dbReference>
<evidence type="ECO:0000259" key="1">
    <source>
        <dbReference type="PROSITE" id="PS50883"/>
    </source>
</evidence>
<evidence type="ECO:0008006" key="5">
    <source>
        <dbReference type="Google" id="ProtNLM"/>
    </source>
</evidence>
<dbReference type="PANTHER" id="PTHR33121">
    <property type="entry name" value="CYCLIC DI-GMP PHOSPHODIESTERASE PDEF"/>
    <property type="match status" value="1"/>
</dbReference>
<accession>A0AAJ0UG76</accession>
<gene>
    <name evidence="3" type="ORF">CCR82_09395</name>
</gene>
<dbReference type="PROSITE" id="PS50887">
    <property type="entry name" value="GGDEF"/>
    <property type="match status" value="1"/>
</dbReference>
<dbReference type="RefSeq" id="WP_201245433.1">
    <property type="nucleotide sequence ID" value="NZ_NHSF01000056.1"/>
</dbReference>
<dbReference type="InterPro" id="IPR001633">
    <property type="entry name" value="EAL_dom"/>
</dbReference>
<feature type="domain" description="EAL" evidence="1">
    <location>
        <begin position="35"/>
        <end position="289"/>
    </location>
</feature>
<keyword evidence="4" id="KW-1185">Reference proteome</keyword>